<feature type="active site" description="Nucleophile" evidence="2">
    <location>
        <position position="136"/>
    </location>
</feature>
<evidence type="ECO:0000256" key="5">
    <source>
        <dbReference type="PIRSR" id="PIRSR603469-4"/>
    </source>
</evidence>
<evidence type="ECO:0000256" key="1">
    <source>
        <dbReference type="ARBA" id="ARBA00006775"/>
    </source>
</evidence>
<evidence type="ECO:0000256" key="3">
    <source>
        <dbReference type="PIRSR" id="PIRSR603469-2"/>
    </source>
</evidence>
<evidence type="ECO:0000256" key="2">
    <source>
        <dbReference type="PIRSR" id="PIRSR603469-1"/>
    </source>
</evidence>
<evidence type="ECO:0000313" key="9">
    <source>
        <dbReference type="Proteomes" id="UP000578030"/>
    </source>
</evidence>
<comment type="cofactor">
    <cofactor evidence="4">
        <name>Ca(2+)</name>
        <dbReference type="ChEBI" id="CHEBI:29108"/>
    </cofactor>
</comment>
<dbReference type="SUPFAM" id="SSF75005">
    <property type="entry name" value="Arabinanase/levansucrase/invertase"/>
    <property type="match status" value="1"/>
</dbReference>
<accession>A0A7W4K910</accession>
<keyword evidence="4" id="KW-0106">Calcium</keyword>
<comment type="similarity">
    <text evidence="1 6">Belongs to the glycosyl hydrolase 68 family.</text>
</comment>
<feature type="binding site" evidence="3">
    <location>
        <begin position="400"/>
        <end position="402"/>
    </location>
    <ligand>
        <name>substrate</name>
    </ligand>
</feature>
<feature type="active site" description="Proton donor/acceptor" evidence="2">
    <location>
        <position position="402"/>
    </location>
</feature>
<feature type="site" description="Transition state stabilizer" evidence="5">
    <location>
        <position position="310"/>
    </location>
</feature>
<sequence>MANVRRKGSMLKMALAGSMVLCAGAQGALAQSVSVQTREAARVAPRPGMMPQGATLFPGRSLSGVPGFPLPSTHTQQAYDPASDFTSRWTRADALQIKAHSDTTVAAGQNSIPAQLTMPSIPADFPQINPDVWVWDTWTLIDKHATQFSYNGWEVIFCLTADPNAGYTFDDRHVHARIGYFYRRAGIPASQRPVNGGWTYGGHLFADGASAKVFAGTTYTQQAEWSGSTRLLHTNGNRVSVFYTDLAFNRDANANNITPPVAVITQTIGLIHADFNHVWFTGFTRHTPLLQPDGVYYQTGQQNEFYSFRDPFTFEDPQHPGVNYMVFEGNTGGPRGVANCTEADLGYQPNDPHAETLQQVLDSGAYYQKANIGLAIAENSSLSKWKFLPPLISGNCVNDQTERPQMYVHNGKYYIFTISHRTTFAAGVDGPDGVYGFVGKGIRSDFQPMNYGSGLVMGNPTDLNTAAGTDYDPDPQQNPRAFQSYSHYIMPGGLVESFIDTVEGRRGGTLSPTVKLHISAAASAVDLTYGNGGLGGYGDISANRRVVDFLAFLQDLTGQTGQTGQSGLLAQSASADTASPQTTAQINQFIRQ</sequence>
<dbReference type="GO" id="GO:0016787">
    <property type="term" value="F:hydrolase activity"/>
    <property type="evidence" value="ECO:0007669"/>
    <property type="project" value="UniProtKB-KW"/>
</dbReference>
<comment type="caution">
    <text evidence="8">The sequence shown here is derived from an EMBL/GenBank/DDBJ whole genome shotgun (WGS) entry which is preliminary data.</text>
</comment>
<reference evidence="8 9" key="1">
    <citation type="submission" date="2020-04" db="EMBL/GenBank/DDBJ databases">
        <title>Description of novel Gluconacetobacter.</title>
        <authorList>
            <person name="Sombolestani A."/>
        </authorList>
    </citation>
    <scope>NUCLEOTIDE SEQUENCE [LARGE SCALE GENOMIC DNA]</scope>
    <source>
        <strain evidence="8 9">LMG 27802</strain>
    </source>
</reference>
<dbReference type="GO" id="GO:0046872">
    <property type="term" value="F:metal ion binding"/>
    <property type="evidence" value="ECO:0007669"/>
    <property type="project" value="UniProtKB-KW"/>
</dbReference>
<dbReference type="GO" id="GO:0050053">
    <property type="term" value="F:levansucrase activity"/>
    <property type="evidence" value="ECO:0007669"/>
    <property type="project" value="InterPro"/>
</dbReference>
<feature type="chain" id="PRO_5030551497" evidence="7">
    <location>
        <begin position="31"/>
        <end position="592"/>
    </location>
</feature>
<dbReference type="Pfam" id="PF02435">
    <property type="entry name" value="Glyco_hydro_68"/>
    <property type="match status" value="1"/>
</dbReference>
<evidence type="ECO:0000313" key="8">
    <source>
        <dbReference type="EMBL" id="MBB2202587.1"/>
    </source>
</evidence>
<evidence type="ECO:0000256" key="7">
    <source>
        <dbReference type="SAM" id="SignalP"/>
    </source>
</evidence>
<name>A0A7W4K910_9PROT</name>
<dbReference type="InterPro" id="IPR023296">
    <property type="entry name" value="Glyco_hydro_beta-prop_sf"/>
</dbReference>
<evidence type="ECO:0000256" key="6">
    <source>
        <dbReference type="RuleBase" id="RU361220"/>
    </source>
</evidence>
<gene>
    <name evidence="8" type="ORF">HLH28_13580</name>
</gene>
<evidence type="ECO:0000256" key="4">
    <source>
        <dbReference type="PIRSR" id="PIRSR603469-3"/>
    </source>
</evidence>
<feature type="binding site" evidence="3">
    <location>
        <position position="226"/>
    </location>
    <ligand>
        <name>substrate</name>
    </ligand>
</feature>
<keyword evidence="9" id="KW-1185">Reference proteome</keyword>
<dbReference type="Gene3D" id="2.115.10.20">
    <property type="entry name" value="Glycosyl hydrolase domain, family 43"/>
    <property type="match status" value="1"/>
</dbReference>
<protein>
    <submittedName>
        <fullName evidence="8">Glycoside hydrolase family 68 protein</fullName>
    </submittedName>
</protein>
<feature type="binding site" evidence="3">
    <location>
        <begin position="309"/>
        <end position="310"/>
    </location>
    <ligand>
        <name>substrate</name>
    </ligand>
</feature>
<keyword evidence="8" id="KW-0378">Hydrolase</keyword>
<dbReference type="EMBL" id="JABEQM010000011">
    <property type="protein sequence ID" value="MBB2202587.1"/>
    <property type="molecule type" value="Genomic_DNA"/>
</dbReference>
<keyword evidence="7" id="KW-0732">Signal</keyword>
<keyword evidence="4" id="KW-0479">Metal-binding</keyword>
<dbReference type="Proteomes" id="UP000578030">
    <property type="component" value="Unassembled WGS sequence"/>
</dbReference>
<dbReference type="RefSeq" id="WP_182960077.1">
    <property type="nucleotide sequence ID" value="NZ_JABEQM010000011.1"/>
</dbReference>
<feature type="binding site" evidence="3">
    <location>
        <position position="135"/>
    </location>
    <ligand>
        <name>substrate</name>
    </ligand>
</feature>
<organism evidence="8 9">
    <name type="scientific">Gluconacetobacter tumulisoli</name>
    <dbReference type="NCBI Taxonomy" id="1286189"/>
    <lineage>
        <taxon>Bacteria</taxon>
        <taxon>Pseudomonadati</taxon>
        <taxon>Pseudomonadota</taxon>
        <taxon>Alphaproteobacteria</taxon>
        <taxon>Acetobacterales</taxon>
        <taxon>Acetobacteraceae</taxon>
        <taxon>Gluconacetobacter</taxon>
    </lineage>
</organism>
<dbReference type="AlphaFoldDB" id="A0A7W4K910"/>
<dbReference type="GO" id="GO:0009758">
    <property type="term" value="P:carbohydrate utilization"/>
    <property type="evidence" value="ECO:0007669"/>
    <property type="project" value="InterPro"/>
</dbReference>
<feature type="signal peptide" evidence="7">
    <location>
        <begin position="1"/>
        <end position="30"/>
    </location>
</feature>
<feature type="binding site" evidence="4">
    <location>
        <position position="399"/>
    </location>
    <ligand>
        <name>Ca(2+)</name>
        <dbReference type="ChEBI" id="CHEBI:29108"/>
        <label>1</label>
    </ligand>
</feature>
<proteinExistence type="inferred from homology"/>
<dbReference type="InterPro" id="IPR003469">
    <property type="entry name" value="Glyco_hydro_68"/>
</dbReference>
<dbReference type="CDD" id="cd08997">
    <property type="entry name" value="GH68"/>
    <property type="match status" value="1"/>
</dbReference>